<dbReference type="AlphaFoldDB" id="A0A5P8VYE0"/>
<accession>A0A5P8VYE0</accession>
<dbReference type="RefSeq" id="WP_152589008.1">
    <property type="nucleotide sequence ID" value="NZ_CP045226.1"/>
</dbReference>
<dbReference type="KEGG" id="nsh:GXM_02808"/>
<feature type="domain" description="Glycosyltransferase subfamily 4-like N-terminal" evidence="3">
    <location>
        <begin position="15"/>
        <end position="167"/>
    </location>
</feature>
<dbReference type="InterPro" id="IPR028098">
    <property type="entry name" value="Glyco_trans_4-like_N"/>
</dbReference>
<feature type="domain" description="Glycosyl transferase family 1" evidence="2">
    <location>
        <begin position="174"/>
        <end position="331"/>
    </location>
</feature>
<dbReference type="EMBL" id="CP045226">
    <property type="protein sequence ID" value="QFS45331.1"/>
    <property type="molecule type" value="Genomic_DNA"/>
</dbReference>
<evidence type="ECO:0000259" key="3">
    <source>
        <dbReference type="Pfam" id="PF13439"/>
    </source>
</evidence>
<evidence type="ECO:0000313" key="5">
    <source>
        <dbReference type="Proteomes" id="UP000326678"/>
    </source>
</evidence>
<proteinExistence type="predicted"/>
<name>A0A5P8VYE0_9NOSO</name>
<evidence type="ECO:0000256" key="1">
    <source>
        <dbReference type="ARBA" id="ARBA00022679"/>
    </source>
</evidence>
<dbReference type="FunFam" id="3.40.50.2000:FF:000119">
    <property type="entry name" value="Glycosyl transferase group 1"/>
    <property type="match status" value="1"/>
</dbReference>
<protein>
    <submittedName>
        <fullName evidence="4">Glycosyltransferase family 1 protein</fullName>
    </submittedName>
</protein>
<organism evidence="4 5">
    <name type="scientific">Nostoc sphaeroides CCNUC1</name>
    <dbReference type="NCBI Taxonomy" id="2653204"/>
    <lineage>
        <taxon>Bacteria</taxon>
        <taxon>Bacillati</taxon>
        <taxon>Cyanobacteriota</taxon>
        <taxon>Cyanophyceae</taxon>
        <taxon>Nostocales</taxon>
        <taxon>Nostocaceae</taxon>
        <taxon>Nostoc</taxon>
    </lineage>
</organism>
<evidence type="ECO:0000313" key="4">
    <source>
        <dbReference type="EMBL" id="QFS45331.1"/>
    </source>
</evidence>
<dbReference type="Gene3D" id="3.40.50.2000">
    <property type="entry name" value="Glycogen Phosphorylase B"/>
    <property type="match status" value="2"/>
</dbReference>
<dbReference type="SUPFAM" id="SSF53756">
    <property type="entry name" value="UDP-Glycosyltransferase/glycogen phosphorylase"/>
    <property type="match status" value="1"/>
</dbReference>
<dbReference type="PANTHER" id="PTHR46401:SF2">
    <property type="entry name" value="GLYCOSYLTRANSFERASE WBBK-RELATED"/>
    <property type="match status" value="1"/>
</dbReference>
<keyword evidence="5" id="KW-1185">Reference proteome</keyword>
<dbReference type="Proteomes" id="UP000326678">
    <property type="component" value="Chromosome Gxm1"/>
</dbReference>
<evidence type="ECO:0000259" key="2">
    <source>
        <dbReference type="Pfam" id="PF00534"/>
    </source>
</evidence>
<keyword evidence="1 4" id="KW-0808">Transferase</keyword>
<dbReference type="CDD" id="cd03809">
    <property type="entry name" value="GT4_MtfB-like"/>
    <property type="match status" value="1"/>
</dbReference>
<dbReference type="GO" id="GO:0009103">
    <property type="term" value="P:lipopolysaccharide biosynthetic process"/>
    <property type="evidence" value="ECO:0007669"/>
    <property type="project" value="TreeGrafter"/>
</dbReference>
<dbReference type="GO" id="GO:0016757">
    <property type="term" value="F:glycosyltransferase activity"/>
    <property type="evidence" value="ECO:0007669"/>
    <property type="project" value="InterPro"/>
</dbReference>
<dbReference type="PANTHER" id="PTHR46401">
    <property type="entry name" value="GLYCOSYLTRANSFERASE WBBK-RELATED"/>
    <property type="match status" value="1"/>
</dbReference>
<reference evidence="4 5" key="1">
    <citation type="submission" date="2019-10" db="EMBL/GenBank/DDBJ databases">
        <title>Genomic and transcriptomic insights into the perfect genentic adaptation of a filamentous nitrogen-fixing cyanobacterium to rice fields.</title>
        <authorList>
            <person name="Chen Z."/>
        </authorList>
    </citation>
    <scope>NUCLEOTIDE SEQUENCE [LARGE SCALE GENOMIC DNA]</scope>
    <source>
        <strain evidence="4">CCNUC1</strain>
    </source>
</reference>
<gene>
    <name evidence="4" type="ORF">GXM_02808</name>
</gene>
<sequence>MTLLINLSFLLTQPTGISTYALNLLPHLQQLYPTLLVSQNIPGYNCYPVPPNQTAEQGVKGHFDRLIWTQFQLPQIYRKLKSQILFSALPEAPLYSNCRFVVTFLDMIPLRFPKRFSPLTPYHRYYTPQVLNQAQHIICISQTTAKDITDFYQIPASKISPIPLAYDRTHFSPLNLPTRNYFLYIGRQEPYKNIQRLISAFAALPNCKDYELWLVGPIDSRYTPTLKVQVAELGLTNQVKFLDYVPYSELPKIINQAIALVFPSLWEGFGLPVLEAMACGTPVITSNLSSLPEVVGDAAILINPYNTAEITEAMQAIANDFGLRSRLSSQGITHSQQFSWEKTGKATVEVLSRYL</sequence>
<dbReference type="InterPro" id="IPR001296">
    <property type="entry name" value="Glyco_trans_1"/>
</dbReference>
<dbReference type="Pfam" id="PF00534">
    <property type="entry name" value="Glycos_transf_1"/>
    <property type="match status" value="1"/>
</dbReference>
<dbReference type="Pfam" id="PF13439">
    <property type="entry name" value="Glyco_transf_4"/>
    <property type="match status" value="1"/>
</dbReference>